<dbReference type="RefSeq" id="WP_317792548.1">
    <property type="nucleotide sequence ID" value="NZ_AP028461.1"/>
</dbReference>
<sequence length="466" mass="48833">MTRYSGMAAFLVVGIAGTAAVPAVSSSGRLWLFLVMGVLDAAGAGWLLRRVPRGDRLPYVLLLLGAVWMVASTVTSLAGVTTSVGDLVLAVSNLHMLAAAVALVLRRGRNDIGGLLDAGVAAIVVAALLWTLLLQPSLDAAGIALSLQTTMLATVLLLSGVLGMLIRVLHTSRPRPAPLLLLAGAVLADLIAGVAAILVTGSVTAQTSAFHEMVFMASYVLLGLAVLHPAAPLIARPGPVPPDRLRAGRVILLTAAVTVVPTVSGIREILDIRGDAALLTVGNLLIVVLVAFRVARLGRQRAEAEHQLRHQATHDLLTGLPNRAELWHHLDAALAAEQRAGRPSVVLLFCDLNGFKQVNDRLGHLAGDQLLTEVAARMRTSGAFIARYGGDEFVLLCDDPDQAAAAHRLTTHLHGALAPPILVAGEHVRVGASIGAVLSDKTLDADELIRRADSAMYTEKATRRAA</sequence>
<keyword evidence="4" id="KW-1185">Reference proteome</keyword>
<dbReference type="SMART" id="SM00267">
    <property type="entry name" value="GGDEF"/>
    <property type="match status" value="1"/>
</dbReference>
<name>A0ABW4AGE1_9ACTN</name>
<feature type="transmembrane region" description="Helical" evidence="1">
    <location>
        <begin position="87"/>
        <end position="105"/>
    </location>
</feature>
<gene>
    <name evidence="3" type="ORF">ACFQ5G_28380</name>
</gene>
<dbReference type="CDD" id="cd01949">
    <property type="entry name" value="GGDEF"/>
    <property type="match status" value="1"/>
</dbReference>
<keyword evidence="1" id="KW-1133">Transmembrane helix</keyword>
<dbReference type="EMBL" id="JBHTMK010000040">
    <property type="protein sequence ID" value="MFD1369270.1"/>
    <property type="molecule type" value="Genomic_DNA"/>
</dbReference>
<dbReference type="Pfam" id="PF00990">
    <property type="entry name" value="GGDEF"/>
    <property type="match status" value="1"/>
</dbReference>
<keyword evidence="3" id="KW-0808">Transferase</keyword>
<feature type="transmembrane region" description="Helical" evidence="1">
    <location>
        <begin position="112"/>
        <end position="133"/>
    </location>
</feature>
<proteinExistence type="predicted"/>
<feature type="transmembrane region" description="Helical" evidence="1">
    <location>
        <begin position="60"/>
        <end position="81"/>
    </location>
</feature>
<dbReference type="PANTHER" id="PTHR46663:SF4">
    <property type="entry name" value="DIGUANYLATE CYCLASE DGCT-RELATED"/>
    <property type="match status" value="1"/>
</dbReference>
<organism evidence="3 4">
    <name type="scientific">Actinoplanes sichuanensis</name>
    <dbReference type="NCBI Taxonomy" id="512349"/>
    <lineage>
        <taxon>Bacteria</taxon>
        <taxon>Bacillati</taxon>
        <taxon>Actinomycetota</taxon>
        <taxon>Actinomycetes</taxon>
        <taxon>Micromonosporales</taxon>
        <taxon>Micromonosporaceae</taxon>
        <taxon>Actinoplanes</taxon>
    </lineage>
</organism>
<dbReference type="EC" id="2.7.7.65" evidence="3"/>
<dbReference type="PANTHER" id="PTHR46663">
    <property type="entry name" value="DIGUANYLATE CYCLASE DGCT-RELATED"/>
    <property type="match status" value="1"/>
</dbReference>
<dbReference type="Gene3D" id="3.30.70.270">
    <property type="match status" value="1"/>
</dbReference>
<dbReference type="NCBIfam" id="TIGR00254">
    <property type="entry name" value="GGDEF"/>
    <property type="match status" value="1"/>
</dbReference>
<dbReference type="PROSITE" id="PS50887">
    <property type="entry name" value="GGDEF"/>
    <property type="match status" value="1"/>
</dbReference>
<evidence type="ECO:0000256" key="1">
    <source>
        <dbReference type="SAM" id="Phobius"/>
    </source>
</evidence>
<dbReference type="InterPro" id="IPR043128">
    <property type="entry name" value="Rev_trsase/Diguanyl_cyclase"/>
</dbReference>
<comment type="caution">
    <text evidence="3">The sequence shown here is derived from an EMBL/GenBank/DDBJ whole genome shotgun (WGS) entry which is preliminary data.</text>
</comment>
<dbReference type="GO" id="GO:0052621">
    <property type="term" value="F:diguanylate cyclase activity"/>
    <property type="evidence" value="ECO:0007669"/>
    <property type="project" value="UniProtKB-EC"/>
</dbReference>
<feature type="transmembrane region" description="Helical" evidence="1">
    <location>
        <begin position="276"/>
        <end position="295"/>
    </location>
</feature>
<keyword evidence="1" id="KW-0812">Transmembrane</keyword>
<feature type="transmembrane region" description="Helical" evidence="1">
    <location>
        <begin position="178"/>
        <end position="201"/>
    </location>
</feature>
<dbReference type="InterPro" id="IPR052163">
    <property type="entry name" value="DGC-Regulatory_Protein"/>
</dbReference>
<feature type="domain" description="GGDEF" evidence="2">
    <location>
        <begin position="343"/>
        <end position="466"/>
    </location>
</feature>
<evidence type="ECO:0000259" key="2">
    <source>
        <dbReference type="PROSITE" id="PS50887"/>
    </source>
</evidence>
<feature type="transmembrane region" description="Helical" evidence="1">
    <location>
        <begin position="247"/>
        <end position="270"/>
    </location>
</feature>
<accession>A0ABW4AGE1</accession>
<keyword evidence="3" id="KW-0548">Nucleotidyltransferase</keyword>
<evidence type="ECO:0000313" key="4">
    <source>
        <dbReference type="Proteomes" id="UP001597183"/>
    </source>
</evidence>
<dbReference type="Proteomes" id="UP001597183">
    <property type="component" value="Unassembled WGS sequence"/>
</dbReference>
<dbReference type="InterPro" id="IPR029787">
    <property type="entry name" value="Nucleotide_cyclase"/>
</dbReference>
<feature type="transmembrane region" description="Helical" evidence="1">
    <location>
        <begin position="213"/>
        <end position="235"/>
    </location>
</feature>
<protein>
    <submittedName>
        <fullName evidence="3">Diguanylate cyclase domain-containing protein</fullName>
        <ecNumber evidence="3">2.7.7.65</ecNumber>
    </submittedName>
</protein>
<dbReference type="SUPFAM" id="SSF55073">
    <property type="entry name" value="Nucleotide cyclase"/>
    <property type="match status" value="1"/>
</dbReference>
<dbReference type="InterPro" id="IPR000160">
    <property type="entry name" value="GGDEF_dom"/>
</dbReference>
<keyword evidence="1" id="KW-0472">Membrane</keyword>
<feature type="transmembrane region" description="Helical" evidence="1">
    <location>
        <begin position="30"/>
        <end position="48"/>
    </location>
</feature>
<reference evidence="4" key="1">
    <citation type="journal article" date="2019" name="Int. J. Syst. Evol. Microbiol.">
        <title>The Global Catalogue of Microorganisms (GCM) 10K type strain sequencing project: providing services to taxonomists for standard genome sequencing and annotation.</title>
        <authorList>
            <consortium name="The Broad Institute Genomics Platform"/>
            <consortium name="The Broad Institute Genome Sequencing Center for Infectious Disease"/>
            <person name="Wu L."/>
            <person name="Ma J."/>
        </authorList>
    </citation>
    <scope>NUCLEOTIDE SEQUENCE [LARGE SCALE GENOMIC DNA]</scope>
    <source>
        <strain evidence="4">CCM 7526</strain>
    </source>
</reference>
<feature type="transmembrane region" description="Helical" evidence="1">
    <location>
        <begin position="145"/>
        <end position="166"/>
    </location>
</feature>
<evidence type="ECO:0000313" key="3">
    <source>
        <dbReference type="EMBL" id="MFD1369270.1"/>
    </source>
</evidence>